<feature type="compositionally biased region" description="Basic and acidic residues" evidence="1">
    <location>
        <begin position="796"/>
        <end position="824"/>
    </location>
</feature>
<feature type="compositionally biased region" description="Low complexity" evidence="1">
    <location>
        <begin position="598"/>
        <end position="607"/>
    </location>
</feature>
<dbReference type="EnsemblPlants" id="KEH35809">
    <property type="protein sequence ID" value="KEH35809"/>
    <property type="gene ID" value="MTR_3g103040"/>
</dbReference>
<reference evidence="4" key="3">
    <citation type="submission" date="2015-04" db="UniProtKB">
        <authorList>
            <consortium name="EnsemblPlants"/>
        </authorList>
    </citation>
    <scope>IDENTIFICATION</scope>
    <source>
        <strain evidence="4">cv. Jemalong A17</strain>
    </source>
</reference>
<dbReference type="STRING" id="3880.A0A072V1C5"/>
<dbReference type="CDD" id="cd14364">
    <property type="entry name" value="CUE_ASCC2"/>
    <property type="match status" value="1"/>
</dbReference>
<dbReference type="AlphaFoldDB" id="A0A072V1C5"/>
<feature type="region of interest" description="Disordered" evidence="1">
    <location>
        <begin position="598"/>
        <end position="644"/>
    </location>
</feature>
<reference evidence="3 5" key="2">
    <citation type="journal article" date="2014" name="BMC Genomics">
        <title>An improved genome release (version Mt4.0) for the model legume Medicago truncatula.</title>
        <authorList>
            <person name="Tang H."/>
            <person name="Krishnakumar V."/>
            <person name="Bidwell S."/>
            <person name="Rosen B."/>
            <person name="Chan A."/>
            <person name="Zhou S."/>
            <person name="Gentzbittel L."/>
            <person name="Childs K.L."/>
            <person name="Yandell M."/>
            <person name="Gundlach H."/>
            <person name="Mayer K.F."/>
            <person name="Schwartz D.C."/>
            <person name="Town C.D."/>
        </authorList>
    </citation>
    <scope>GENOME REANNOTATION</scope>
    <source>
        <strain evidence="3">A17</strain>
        <strain evidence="4 5">cv. Jemalong A17</strain>
    </source>
</reference>
<dbReference type="InterPro" id="IPR009060">
    <property type="entry name" value="UBA-like_sf"/>
</dbReference>
<protein>
    <submittedName>
        <fullName evidence="3">Ubiquitin system component CUE protein</fullName>
    </submittedName>
</protein>
<dbReference type="InterPro" id="IPR041800">
    <property type="entry name" value="ASCC2_CUE"/>
</dbReference>
<dbReference type="InterPro" id="IPR003892">
    <property type="entry name" value="CUE"/>
</dbReference>
<feature type="compositionally biased region" description="Low complexity" evidence="1">
    <location>
        <begin position="41"/>
        <end position="53"/>
    </location>
</feature>
<dbReference type="EMBL" id="CM001219">
    <property type="protein sequence ID" value="KEH35809.1"/>
    <property type="molecule type" value="Genomic_DNA"/>
</dbReference>
<name>A0A072V1C5_MEDTR</name>
<dbReference type="PANTHER" id="PTHR21494:SF0">
    <property type="entry name" value="ACTIVATING SIGNAL COINTEGRATOR 1 COMPLEX SUBUNIT 2"/>
    <property type="match status" value="1"/>
</dbReference>
<feature type="compositionally biased region" description="Polar residues" evidence="1">
    <location>
        <begin position="1"/>
        <end position="13"/>
    </location>
</feature>
<feature type="region of interest" description="Disordered" evidence="1">
    <location>
        <begin position="673"/>
        <end position="713"/>
    </location>
</feature>
<accession>A0A072V1C5</accession>
<dbReference type="PANTHER" id="PTHR21494">
    <property type="entry name" value="ACTIVATING SIGNAL COINTEGRATOR 1 COMPLEX SUBUNIT 2 ASC-1 COMPLEX SUBUNIT P100"/>
    <property type="match status" value="1"/>
</dbReference>
<dbReference type="Pfam" id="PF02845">
    <property type="entry name" value="CUE"/>
    <property type="match status" value="1"/>
</dbReference>
<evidence type="ECO:0000256" key="1">
    <source>
        <dbReference type="SAM" id="MobiDB-lite"/>
    </source>
</evidence>
<evidence type="ECO:0000313" key="4">
    <source>
        <dbReference type="EnsemblPlants" id="KEH35809"/>
    </source>
</evidence>
<dbReference type="InterPro" id="IPR052586">
    <property type="entry name" value="ASCC2"/>
</dbReference>
<keyword evidence="5" id="KW-1185">Reference proteome</keyword>
<dbReference type="PROSITE" id="PS51140">
    <property type="entry name" value="CUE"/>
    <property type="match status" value="1"/>
</dbReference>
<dbReference type="Proteomes" id="UP000002051">
    <property type="component" value="Chromosome 3"/>
</dbReference>
<dbReference type="OrthoDB" id="5577209at2759"/>
<feature type="compositionally biased region" description="Polar residues" evidence="1">
    <location>
        <begin position="694"/>
        <end position="713"/>
    </location>
</feature>
<reference evidence="3 5" key="1">
    <citation type="journal article" date="2011" name="Nature">
        <title>The Medicago genome provides insight into the evolution of rhizobial symbioses.</title>
        <authorList>
            <person name="Young N.D."/>
            <person name="Debelle F."/>
            <person name="Oldroyd G.E."/>
            <person name="Geurts R."/>
            <person name="Cannon S.B."/>
            <person name="Udvardi M.K."/>
            <person name="Benedito V.A."/>
            <person name="Mayer K.F."/>
            <person name="Gouzy J."/>
            <person name="Schoof H."/>
            <person name="Van de Peer Y."/>
            <person name="Proost S."/>
            <person name="Cook D.R."/>
            <person name="Meyers B.C."/>
            <person name="Spannagl M."/>
            <person name="Cheung F."/>
            <person name="De Mita S."/>
            <person name="Krishnakumar V."/>
            <person name="Gundlach H."/>
            <person name="Zhou S."/>
            <person name="Mudge J."/>
            <person name="Bharti A.K."/>
            <person name="Murray J.D."/>
            <person name="Naoumkina M.A."/>
            <person name="Rosen B."/>
            <person name="Silverstein K.A."/>
            <person name="Tang H."/>
            <person name="Rombauts S."/>
            <person name="Zhao P.X."/>
            <person name="Zhou P."/>
            <person name="Barbe V."/>
            <person name="Bardou P."/>
            <person name="Bechner M."/>
            <person name="Bellec A."/>
            <person name="Berger A."/>
            <person name="Berges H."/>
            <person name="Bidwell S."/>
            <person name="Bisseling T."/>
            <person name="Choisne N."/>
            <person name="Couloux A."/>
            <person name="Denny R."/>
            <person name="Deshpande S."/>
            <person name="Dai X."/>
            <person name="Doyle J.J."/>
            <person name="Dudez A.M."/>
            <person name="Farmer A.D."/>
            <person name="Fouteau S."/>
            <person name="Franken C."/>
            <person name="Gibelin C."/>
            <person name="Gish J."/>
            <person name="Goldstein S."/>
            <person name="Gonzalez A.J."/>
            <person name="Green P.J."/>
            <person name="Hallab A."/>
            <person name="Hartog M."/>
            <person name="Hua A."/>
            <person name="Humphray S.J."/>
            <person name="Jeong D.H."/>
            <person name="Jing Y."/>
            <person name="Jocker A."/>
            <person name="Kenton S.M."/>
            <person name="Kim D.J."/>
            <person name="Klee K."/>
            <person name="Lai H."/>
            <person name="Lang C."/>
            <person name="Lin S."/>
            <person name="Macmil S.L."/>
            <person name="Magdelenat G."/>
            <person name="Matthews L."/>
            <person name="McCorrison J."/>
            <person name="Monaghan E.L."/>
            <person name="Mun J.H."/>
            <person name="Najar F.Z."/>
            <person name="Nicholson C."/>
            <person name="Noirot C."/>
            <person name="O'Bleness M."/>
            <person name="Paule C.R."/>
            <person name="Poulain J."/>
            <person name="Prion F."/>
            <person name="Qin B."/>
            <person name="Qu C."/>
            <person name="Retzel E.F."/>
            <person name="Riddle C."/>
            <person name="Sallet E."/>
            <person name="Samain S."/>
            <person name="Samson N."/>
            <person name="Sanders I."/>
            <person name="Saurat O."/>
            <person name="Scarpelli C."/>
            <person name="Schiex T."/>
            <person name="Segurens B."/>
            <person name="Severin A.J."/>
            <person name="Sherrier D.J."/>
            <person name="Shi R."/>
            <person name="Sims S."/>
            <person name="Singer S.R."/>
            <person name="Sinharoy S."/>
            <person name="Sterck L."/>
            <person name="Viollet A."/>
            <person name="Wang B.B."/>
            <person name="Wang K."/>
            <person name="Wang M."/>
            <person name="Wang X."/>
            <person name="Warfsmann J."/>
            <person name="Weissenbach J."/>
            <person name="White D.D."/>
            <person name="White J.D."/>
            <person name="Wiley G.B."/>
            <person name="Wincker P."/>
            <person name="Xing Y."/>
            <person name="Yang L."/>
            <person name="Yao Z."/>
            <person name="Ying F."/>
            <person name="Zhai J."/>
            <person name="Zhou L."/>
            <person name="Zuber A."/>
            <person name="Denarie J."/>
            <person name="Dixon R.A."/>
            <person name="May G.D."/>
            <person name="Schwartz D.C."/>
            <person name="Rogers J."/>
            <person name="Quetier F."/>
            <person name="Town C.D."/>
            <person name="Roe B.A."/>
        </authorList>
    </citation>
    <scope>NUCLEOTIDE SEQUENCE [LARGE SCALE GENOMIC DNA]</scope>
    <source>
        <strain evidence="3">A17</strain>
        <strain evidence="4 5">cv. Jemalong A17</strain>
    </source>
</reference>
<evidence type="ECO:0000313" key="3">
    <source>
        <dbReference type="EMBL" id="KEH35809.1"/>
    </source>
</evidence>
<evidence type="ECO:0000259" key="2">
    <source>
        <dbReference type="PROSITE" id="PS51140"/>
    </source>
</evidence>
<feature type="domain" description="CUE" evidence="2">
    <location>
        <begin position="501"/>
        <end position="544"/>
    </location>
</feature>
<organism evidence="3 5">
    <name type="scientific">Medicago truncatula</name>
    <name type="common">Barrel medic</name>
    <name type="synonym">Medicago tribuloides</name>
    <dbReference type="NCBI Taxonomy" id="3880"/>
    <lineage>
        <taxon>Eukaryota</taxon>
        <taxon>Viridiplantae</taxon>
        <taxon>Streptophyta</taxon>
        <taxon>Embryophyta</taxon>
        <taxon>Tracheophyta</taxon>
        <taxon>Spermatophyta</taxon>
        <taxon>Magnoliopsida</taxon>
        <taxon>eudicotyledons</taxon>
        <taxon>Gunneridae</taxon>
        <taxon>Pentapetalae</taxon>
        <taxon>rosids</taxon>
        <taxon>fabids</taxon>
        <taxon>Fabales</taxon>
        <taxon>Fabaceae</taxon>
        <taxon>Papilionoideae</taxon>
        <taxon>50 kb inversion clade</taxon>
        <taxon>NPAAA clade</taxon>
        <taxon>Hologalegina</taxon>
        <taxon>IRL clade</taxon>
        <taxon>Trifolieae</taxon>
        <taxon>Medicago</taxon>
    </lineage>
</organism>
<gene>
    <name evidence="4" type="primary">25489957</name>
    <name evidence="3" type="ordered locus">MTR_3g103040</name>
</gene>
<dbReference type="SUPFAM" id="SSF46934">
    <property type="entry name" value="UBA-like"/>
    <property type="match status" value="1"/>
</dbReference>
<dbReference type="Gene3D" id="1.10.8.10">
    <property type="entry name" value="DNA helicase RuvA subunit, C-terminal domain"/>
    <property type="match status" value="1"/>
</dbReference>
<evidence type="ECO:0000313" key="5">
    <source>
        <dbReference type="Proteomes" id="UP000002051"/>
    </source>
</evidence>
<sequence length="915" mass="101514">MSNRFDNYNNNKGFNKVQKKFVPKNPTPTLSTSLREKQQTSSGSGSNINNSSGRVQPGGVNGNFVYYLPQDEAVAAGFGAEDGGLDALESQKVVDLLNSQLSCLLKLKPKDFWSQVASDTSLHEFLNSFLQFRSRWYDFPHRGARGIVAGVIFGEHDLSRRVFMMLYRMSSNRDPGARPADTLSSKDHEVLLQEKKLLDLPKLFDICAIYSHENEELTRLLVKNALHAQPWLHDNLAAVTSHFMVIVSTMHERCSSSLEVLFASESLDDHNATLLKTDLLEVMDFINDAIVSMDAFVSAYEQAALLFSSPVEMRYGNEEMLSFLARLHDSLIPSMQKGFHIIFAGKQDDTVSNIVVSLKMLRMRLVKFGWQLLHFCYLSDDVFLDSIPLPAATKMFPANVEDPVIRADILVQTFREINSVSLSFQEIHKKETFLQGVERNFNISSRIEGLKHNGWIFVEDEQLKYISEILSSLKETINREPYSAKISVPNQTMQTDEDAAVLESKISQIRDLFPDYGKGFLSACLEVYDHNPEEVIQRILEGTLHNDLKCLDTSLETVPQLQAKSTAVSGKDKGKGVLIDVSGKDKGKGILIDSTSVSSNTKVSNGKNLTEGSLMPSSAPLGKFVRKSRADRPDPSILDNNDEKDASRILQYEYDDEYDDSFDDLGLSVAESGVEESEVIDDEMNEKLGKSRETGTGNSGQNASNTKWGSRQKPQYYVKDGKNYSYKVAGAVAVANSNEASLVNEAQKELIHGLGRGGNLPLGAVQKLADSYKGGGGGNQFHVSGTEGRGSGGGRGKREGGRHIEHNQHQEKQSDDVSEVEGRDQGPNNRGRGRGRGRGGGRNNHYRKDQAMKKHFSGLSGSKINQTYRHGVLLFWLLPTVFSSLGSMANTLTGKVYYGCSRDFHVFCFGFSSLF</sequence>
<feature type="compositionally biased region" description="Acidic residues" evidence="1">
    <location>
        <begin position="673"/>
        <end position="684"/>
    </location>
</feature>
<dbReference type="SMART" id="SM00546">
    <property type="entry name" value="CUE"/>
    <property type="match status" value="1"/>
</dbReference>
<feature type="region of interest" description="Disordered" evidence="1">
    <location>
        <begin position="776"/>
        <end position="849"/>
    </location>
</feature>
<proteinExistence type="predicted"/>
<feature type="region of interest" description="Disordered" evidence="1">
    <location>
        <begin position="1"/>
        <end position="54"/>
    </location>
</feature>
<dbReference type="GO" id="GO:0043130">
    <property type="term" value="F:ubiquitin binding"/>
    <property type="evidence" value="ECO:0000318"/>
    <property type="project" value="GO_Central"/>
</dbReference>